<sequence>MAYETPQGKQIKKVAIEVWKLEALFSKLVESGNISFELLGKIDSLENEIVENSEILDLEG</sequence>
<dbReference type="Proteomes" id="UP000052946">
    <property type="component" value="Unassembled WGS sequence"/>
</dbReference>
<reference evidence="1 2" key="2">
    <citation type="journal article" date="2016" name="Genome Announc.">
        <title>Draft Genome Sequence of Oceanobacillus picturae Heshi-B3, Isolated from Fermented Rice Bran in a Traditional Japanese Seafood Dish.</title>
        <authorList>
            <person name="Akuzawa S."/>
            <person name="Nagaoka J."/>
            <person name="Kanekatsu M."/>
            <person name="Kanesaki Y."/>
            <person name="Suzuki T."/>
        </authorList>
    </citation>
    <scope>NUCLEOTIDE SEQUENCE [LARGE SCALE GENOMIC DNA]</scope>
    <source>
        <strain evidence="1 2">Heshi-B3</strain>
    </source>
</reference>
<evidence type="ECO:0000313" key="2">
    <source>
        <dbReference type="Proteomes" id="UP000052946"/>
    </source>
</evidence>
<protein>
    <submittedName>
        <fullName evidence="1">Cys/Met metabolism pyridoxal-phosphate-dependent enzyme</fullName>
    </submittedName>
</protein>
<proteinExistence type="predicted"/>
<comment type="caution">
    <text evidence="1">The sequence shown here is derived from an EMBL/GenBank/DDBJ whole genome shotgun (WGS) entry which is preliminary data.</text>
</comment>
<dbReference type="EMBL" id="BBXV01000048">
    <property type="protein sequence ID" value="GAQ19490.1"/>
    <property type="molecule type" value="Genomic_DNA"/>
</dbReference>
<accession>A0A0U9HA21</accession>
<organism evidence="1 2">
    <name type="scientific">Oceanobacillus picturae</name>
    <dbReference type="NCBI Taxonomy" id="171693"/>
    <lineage>
        <taxon>Bacteria</taxon>
        <taxon>Bacillati</taxon>
        <taxon>Bacillota</taxon>
        <taxon>Bacilli</taxon>
        <taxon>Bacillales</taxon>
        <taxon>Bacillaceae</taxon>
        <taxon>Oceanobacillus</taxon>
    </lineage>
</organism>
<dbReference type="AlphaFoldDB" id="A0A0U9HA21"/>
<name>A0A0U9HA21_9BACI</name>
<evidence type="ECO:0000313" key="1">
    <source>
        <dbReference type="EMBL" id="GAQ19490.1"/>
    </source>
</evidence>
<gene>
    <name evidence="1" type="ORF">OPHB3_3459</name>
</gene>
<dbReference type="RefSeq" id="WP_058951110.1">
    <property type="nucleotide sequence ID" value="NZ_BBXV01000048.1"/>
</dbReference>
<reference evidence="2" key="1">
    <citation type="submission" date="2015-07" db="EMBL/GenBank/DDBJ databases">
        <title>Draft Genome Sequence of Oceanobacillus picturae Heshi-B3 that Was Isolated from Fermented Rice Bran with Aging Salted Mackerel, Which Was Named Heshiko as Traditional Fermented Seafood in Japan.</title>
        <authorList>
            <person name="Akuzawa S."/>
            <person name="Nakagawa J."/>
            <person name="Kanekatsu T."/>
            <person name="Kanesaki Y."/>
            <person name="Suzuki T."/>
        </authorList>
    </citation>
    <scope>NUCLEOTIDE SEQUENCE [LARGE SCALE GENOMIC DNA]</scope>
    <source>
        <strain evidence="2">Heshi-B3</strain>
    </source>
</reference>